<accession>A0A4R8DNV6</accession>
<dbReference type="InterPro" id="IPR000014">
    <property type="entry name" value="PAS"/>
</dbReference>
<evidence type="ECO:0000256" key="4">
    <source>
        <dbReference type="ARBA" id="ARBA00022679"/>
    </source>
</evidence>
<dbReference type="InterPro" id="IPR005467">
    <property type="entry name" value="His_kinase_dom"/>
</dbReference>
<dbReference type="Pfam" id="PF00989">
    <property type="entry name" value="PAS"/>
    <property type="match status" value="1"/>
</dbReference>
<dbReference type="EC" id="2.7.13.3" evidence="2"/>
<evidence type="ECO:0000256" key="9">
    <source>
        <dbReference type="PROSITE-ProRule" id="PRU00169"/>
    </source>
</evidence>
<dbReference type="PANTHER" id="PTHR43065:SF10">
    <property type="entry name" value="PEROXIDE STRESS-ACTIVATED HISTIDINE KINASE MAK3"/>
    <property type="match status" value="1"/>
</dbReference>
<evidence type="ECO:0000313" key="14">
    <source>
        <dbReference type="Proteomes" id="UP000294498"/>
    </source>
</evidence>
<keyword evidence="14" id="KW-1185">Reference proteome</keyword>
<dbReference type="InterPro" id="IPR001789">
    <property type="entry name" value="Sig_transdc_resp-reg_receiver"/>
</dbReference>
<keyword evidence="3 9" id="KW-0597">Phosphoprotein</keyword>
<comment type="caution">
    <text evidence="13">The sequence shown here is derived from an EMBL/GenBank/DDBJ whole genome shotgun (WGS) entry which is preliminary data.</text>
</comment>
<dbReference type="Pfam" id="PF00072">
    <property type="entry name" value="Response_reg"/>
    <property type="match status" value="1"/>
</dbReference>
<evidence type="ECO:0000256" key="6">
    <source>
        <dbReference type="ARBA" id="ARBA00022777"/>
    </source>
</evidence>
<evidence type="ECO:0000259" key="10">
    <source>
        <dbReference type="PROSITE" id="PS50109"/>
    </source>
</evidence>
<dbReference type="CDD" id="cd00156">
    <property type="entry name" value="REC"/>
    <property type="match status" value="1"/>
</dbReference>
<protein>
    <recommendedName>
        <fullName evidence="2">histidine kinase</fullName>
        <ecNumber evidence="2">2.7.13.3</ecNumber>
    </recommendedName>
</protein>
<dbReference type="SMART" id="SM00387">
    <property type="entry name" value="HATPase_c"/>
    <property type="match status" value="1"/>
</dbReference>
<dbReference type="SMART" id="SM00091">
    <property type="entry name" value="PAS"/>
    <property type="match status" value="1"/>
</dbReference>
<dbReference type="InterPro" id="IPR011006">
    <property type="entry name" value="CheY-like_superfamily"/>
</dbReference>
<evidence type="ECO:0000256" key="5">
    <source>
        <dbReference type="ARBA" id="ARBA00022741"/>
    </source>
</evidence>
<dbReference type="AlphaFoldDB" id="A0A4R8DNV6"/>
<dbReference type="InterPro" id="IPR004358">
    <property type="entry name" value="Sig_transdc_His_kin-like_C"/>
</dbReference>
<keyword evidence="7" id="KW-0067">ATP-binding</keyword>
<dbReference type="Gene3D" id="3.30.565.10">
    <property type="entry name" value="Histidine kinase-like ATPase, C-terminal domain"/>
    <property type="match status" value="1"/>
</dbReference>
<dbReference type="PANTHER" id="PTHR43065">
    <property type="entry name" value="SENSOR HISTIDINE KINASE"/>
    <property type="match status" value="1"/>
</dbReference>
<feature type="domain" description="Histidine kinase" evidence="10">
    <location>
        <begin position="275"/>
        <end position="481"/>
    </location>
</feature>
<dbReference type="EMBL" id="SODV01000001">
    <property type="protein sequence ID" value="TDW99498.1"/>
    <property type="molecule type" value="Genomic_DNA"/>
</dbReference>
<dbReference type="InterPro" id="IPR036890">
    <property type="entry name" value="HATPase_C_sf"/>
</dbReference>
<feature type="modified residue" description="4-aspartylphosphate" evidence="9">
    <location>
        <position position="62"/>
    </location>
</feature>
<dbReference type="SUPFAM" id="SSF47384">
    <property type="entry name" value="Homodimeric domain of signal transducing histidine kinase"/>
    <property type="match status" value="1"/>
</dbReference>
<dbReference type="InterPro" id="IPR003661">
    <property type="entry name" value="HisK_dim/P_dom"/>
</dbReference>
<dbReference type="SMART" id="SM00388">
    <property type="entry name" value="HisKA"/>
    <property type="match status" value="1"/>
</dbReference>
<reference evidence="13 14" key="1">
    <citation type="submission" date="2019-03" db="EMBL/GenBank/DDBJ databases">
        <title>Genomic Encyclopedia of Type Strains, Phase IV (KMG-IV): sequencing the most valuable type-strain genomes for metagenomic binning, comparative biology and taxonomic classification.</title>
        <authorList>
            <person name="Goeker M."/>
        </authorList>
    </citation>
    <scope>NUCLEOTIDE SEQUENCE [LARGE SCALE GENOMIC DNA]</scope>
    <source>
        <strain evidence="13 14">DSM 100059</strain>
    </source>
</reference>
<feature type="domain" description="PAS" evidence="12">
    <location>
        <begin position="140"/>
        <end position="192"/>
    </location>
</feature>
<feature type="domain" description="Response regulatory" evidence="11">
    <location>
        <begin position="10"/>
        <end position="127"/>
    </location>
</feature>
<dbReference type="InterPro" id="IPR013767">
    <property type="entry name" value="PAS_fold"/>
</dbReference>
<dbReference type="SUPFAM" id="SSF55785">
    <property type="entry name" value="PYP-like sensor domain (PAS domain)"/>
    <property type="match status" value="1"/>
</dbReference>
<dbReference type="PROSITE" id="PS50110">
    <property type="entry name" value="RESPONSE_REGULATORY"/>
    <property type="match status" value="1"/>
</dbReference>
<dbReference type="Pfam" id="PF00512">
    <property type="entry name" value="HisKA"/>
    <property type="match status" value="1"/>
</dbReference>
<dbReference type="SMART" id="SM00448">
    <property type="entry name" value="REC"/>
    <property type="match status" value="1"/>
</dbReference>
<comment type="catalytic activity">
    <reaction evidence="1">
        <text>ATP + protein L-histidine = ADP + protein N-phospho-L-histidine.</text>
        <dbReference type="EC" id="2.7.13.3"/>
    </reaction>
</comment>
<dbReference type="GO" id="GO:0005524">
    <property type="term" value="F:ATP binding"/>
    <property type="evidence" value="ECO:0007669"/>
    <property type="project" value="UniProtKB-KW"/>
</dbReference>
<dbReference type="SUPFAM" id="SSF52172">
    <property type="entry name" value="CheY-like"/>
    <property type="match status" value="1"/>
</dbReference>
<organism evidence="13 14">
    <name type="scientific">Dinghuibacter silviterrae</name>
    <dbReference type="NCBI Taxonomy" id="1539049"/>
    <lineage>
        <taxon>Bacteria</taxon>
        <taxon>Pseudomonadati</taxon>
        <taxon>Bacteroidota</taxon>
        <taxon>Chitinophagia</taxon>
        <taxon>Chitinophagales</taxon>
        <taxon>Chitinophagaceae</taxon>
        <taxon>Dinghuibacter</taxon>
    </lineage>
</organism>
<dbReference type="CDD" id="cd00130">
    <property type="entry name" value="PAS"/>
    <property type="match status" value="1"/>
</dbReference>
<evidence type="ECO:0000256" key="3">
    <source>
        <dbReference type="ARBA" id="ARBA00022553"/>
    </source>
</evidence>
<dbReference type="Pfam" id="PF02518">
    <property type="entry name" value="HATPase_c"/>
    <property type="match status" value="1"/>
</dbReference>
<gene>
    <name evidence="13" type="ORF">EDB95_0508</name>
</gene>
<name>A0A4R8DNV6_9BACT</name>
<evidence type="ECO:0000256" key="7">
    <source>
        <dbReference type="ARBA" id="ARBA00022840"/>
    </source>
</evidence>
<keyword evidence="8" id="KW-0902">Two-component regulatory system</keyword>
<evidence type="ECO:0000256" key="8">
    <source>
        <dbReference type="ARBA" id="ARBA00023012"/>
    </source>
</evidence>
<evidence type="ECO:0000259" key="12">
    <source>
        <dbReference type="PROSITE" id="PS50112"/>
    </source>
</evidence>
<dbReference type="PRINTS" id="PR00344">
    <property type="entry name" value="BCTRLSENSOR"/>
</dbReference>
<dbReference type="NCBIfam" id="TIGR00229">
    <property type="entry name" value="sensory_box"/>
    <property type="match status" value="1"/>
</dbReference>
<evidence type="ECO:0000256" key="2">
    <source>
        <dbReference type="ARBA" id="ARBA00012438"/>
    </source>
</evidence>
<dbReference type="InterPro" id="IPR036097">
    <property type="entry name" value="HisK_dim/P_sf"/>
</dbReference>
<evidence type="ECO:0000256" key="1">
    <source>
        <dbReference type="ARBA" id="ARBA00000085"/>
    </source>
</evidence>
<dbReference type="InterPro" id="IPR035965">
    <property type="entry name" value="PAS-like_dom_sf"/>
</dbReference>
<dbReference type="Gene3D" id="3.30.450.20">
    <property type="entry name" value="PAS domain"/>
    <property type="match status" value="1"/>
</dbReference>
<dbReference type="PROSITE" id="PS50112">
    <property type="entry name" value="PAS"/>
    <property type="match status" value="1"/>
</dbReference>
<dbReference type="InterPro" id="IPR003594">
    <property type="entry name" value="HATPase_dom"/>
</dbReference>
<keyword evidence="5" id="KW-0547">Nucleotide-binding</keyword>
<dbReference type="Gene3D" id="1.10.287.130">
    <property type="match status" value="1"/>
</dbReference>
<dbReference type="GO" id="GO:0000155">
    <property type="term" value="F:phosphorelay sensor kinase activity"/>
    <property type="evidence" value="ECO:0007669"/>
    <property type="project" value="InterPro"/>
</dbReference>
<evidence type="ECO:0000259" key="11">
    <source>
        <dbReference type="PROSITE" id="PS50110"/>
    </source>
</evidence>
<dbReference type="Proteomes" id="UP000294498">
    <property type="component" value="Unassembled WGS sequence"/>
</dbReference>
<dbReference type="GO" id="GO:0006355">
    <property type="term" value="P:regulation of DNA-templated transcription"/>
    <property type="evidence" value="ECO:0007669"/>
    <property type="project" value="InterPro"/>
</dbReference>
<keyword evidence="4" id="KW-0808">Transferase</keyword>
<dbReference type="CDD" id="cd00082">
    <property type="entry name" value="HisKA"/>
    <property type="match status" value="1"/>
</dbReference>
<keyword evidence="6" id="KW-0418">Kinase</keyword>
<dbReference type="Gene3D" id="3.40.50.2300">
    <property type="match status" value="1"/>
</dbReference>
<dbReference type="PROSITE" id="PS50109">
    <property type="entry name" value="HIS_KIN"/>
    <property type="match status" value="1"/>
</dbReference>
<dbReference type="RefSeq" id="WP_133990245.1">
    <property type="nucleotide sequence ID" value="NZ_SODV01000001.1"/>
</dbReference>
<dbReference type="OrthoDB" id="9806995at2"/>
<proteinExistence type="predicted"/>
<sequence length="481" mass="54862">MTRSHLHPKKILIIDDDEDDFFITSDYIKDIPGQSFVLDWCPQYETGLARILERAYDIYLIDYRLGAHTGLDLIRSAIAHRCDDPLILLTGKGNQKIDMEAMQVGATDYLVKTELNTEKLERCIRYALERAESMRALRHNERKYRSIFERSKDAVFLSDKDLRIKDVNEGMIALLGYSREELSARMLPDLIEDKQDQAHLEGRLKRWGEINDWEIVLAGKHGQKLSCILSASMEHDEIEGDYFQGIIHDITALKKAEKITLQAEKLAAAGRLVRTLAHEVRNPLNNINLSTEQLQHDLKDPEQALYLDIIRRNSHRIEALISELLDSSRPTEMALGRNDLRELLEQALDIAVDRINLKRVRLRKVFPETPLFLDADAGKLKIALLNIIINAVEAVEPGQGELIIGLLQDPEHYIVQITDNGCGISQEHLSRLFEPYFTSKRNGMGLGLAATLNIVQAHRGSIDVRSEEQRGTTFTLFFPRP</sequence>
<evidence type="ECO:0000313" key="13">
    <source>
        <dbReference type="EMBL" id="TDW99498.1"/>
    </source>
</evidence>
<dbReference type="SUPFAM" id="SSF55874">
    <property type="entry name" value="ATPase domain of HSP90 chaperone/DNA topoisomerase II/histidine kinase"/>
    <property type="match status" value="1"/>
</dbReference>